<feature type="region of interest" description="Disordered" evidence="1">
    <location>
        <begin position="82"/>
        <end position="127"/>
    </location>
</feature>
<reference evidence="3 4" key="1">
    <citation type="submission" date="2023-04" db="EMBL/GenBank/DDBJ databases">
        <title>Streptomyces chengmaiensis sp. nov. isolated from the stem of mangrove plant in Hainan.</title>
        <authorList>
            <person name="Huang X."/>
            <person name="Zhou S."/>
            <person name="Chu X."/>
            <person name="Xie Y."/>
            <person name="Lin Y."/>
        </authorList>
    </citation>
    <scope>NUCLEOTIDE SEQUENCE [LARGE SCALE GENOMIC DNA]</scope>
    <source>
        <strain evidence="3 4">HNM0663</strain>
    </source>
</reference>
<keyword evidence="4" id="KW-1185">Reference proteome</keyword>
<feature type="transmembrane region" description="Helical" evidence="2">
    <location>
        <begin position="24"/>
        <end position="47"/>
    </location>
</feature>
<keyword evidence="2" id="KW-0472">Membrane</keyword>
<evidence type="ECO:0000313" key="3">
    <source>
        <dbReference type="EMBL" id="MDH2390236.1"/>
    </source>
</evidence>
<proteinExistence type="predicted"/>
<feature type="compositionally biased region" description="Acidic residues" evidence="1">
    <location>
        <begin position="93"/>
        <end position="105"/>
    </location>
</feature>
<feature type="compositionally biased region" description="Basic and acidic residues" evidence="1">
    <location>
        <begin position="106"/>
        <end position="121"/>
    </location>
</feature>
<sequence length="127" mass="13936">MFGRGRSHIRAEPMTARNPLRVRLLLAMVYIPVFAAGAVLFGVWGLWSQAGDSPDPGVLMALSFICAVLALLALGEAVGIHHRRERARTRQEDAEEEEPEPDTPEEPGRPEHRPDGQERHGPGRGIG</sequence>
<name>A0ABT6HND1_9ACTN</name>
<keyword evidence="2" id="KW-1133">Transmembrane helix</keyword>
<evidence type="ECO:0008006" key="5">
    <source>
        <dbReference type="Google" id="ProtNLM"/>
    </source>
</evidence>
<dbReference type="RefSeq" id="WP_279928706.1">
    <property type="nucleotide sequence ID" value="NZ_JARWBG010000016.1"/>
</dbReference>
<evidence type="ECO:0000313" key="4">
    <source>
        <dbReference type="Proteomes" id="UP001223144"/>
    </source>
</evidence>
<accession>A0ABT6HND1</accession>
<comment type="caution">
    <text evidence="3">The sequence shown here is derived from an EMBL/GenBank/DDBJ whole genome shotgun (WGS) entry which is preliminary data.</text>
</comment>
<evidence type="ECO:0000256" key="2">
    <source>
        <dbReference type="SAM" id="Phobius"/>
    </source>
</evidence>
<dbReference type="EMBL" id="JARWBG010000016">
    <property type="protein sequence ID" value="MDH2390236.1"/>
    <property type="molecule type" value="Genomic_DNA"/>
</dbReference>
<gene>
    <name evidence="3" type="ORF">QCN29_15840</name>
</gene>
<organism evidence="3 4">
    <name type="scientific">Streptomyces chengmaiensis</name>
    <dbReference type="NCBI Taxonomy" id="3040919"/>
    <lineage>
        <taxon>Bacteria</taxon>
        <taxon>Bacillati</taxon>
        <taxon>Actinomycetota</taxon>
        <taxon>Actinomycetes</taxon>
        <taxon>Kitasatosporales</taxon>
        <taxon>Streptomycetaceae</taxon>
        <taxon>Streptomyces</taxon>
    </lineage>
</organism>
<evidence type="ECO:0000256" key="1">
    <source>
        <dbReference type="SAM" id="MobiDB-lite"/>
    </source>
</evidence>
<dbReference type="Proteomes" id="UP001223144">
    <property type="component" value="Unassembled WGS sequence"/>
</dbReference>
<feature type="transmembrane region" description="Helical" evidence="2">
    <location>
        <begin position="59"/>
        <end position="80"/>
    </location>
</feature>
<protein>
    <recommendedName>
        <fullName evidence="5">Integral membrane protein</fullName>
    </recommendedName>
</protein>
<keyword evidence="2" id="KW-0812">Transmembrane</keyword>